<evidence type="ECO:0000313" key="2">
    <source>
        <dbReference type="EMBL" id="KAF7394632.1"/>
    </source>
</evidence>
<organism evidence="2 3">
    <name type="scientific">Vespula vulgaris</name>
    <name type="common">Yellow jacket</name>
    <name type="synonym">Wasp</name>
    <dbReference type="NCBI Taxonomy" id="7454"/>
    <lineage>
        <taxon>Eukaryota</taxon>
        <taxon>Metazoa</taxon>
        <taxon>Ecdysozoa</taxon>
        <taxon>Arthropoda</taxon>
        <taxon>Hexapoda</taxon>
        <taxon>Insecta</taxon>
        <taxon>Pterygota</taxon>
        <taxon>Neoptera</taxon>
        <taxon>Endopterygota</taxon>
        <taxon>Hymenoptera</taxon>
        <taxon>Apocrita</taxon>
        <taxon>Aculeata</taxon>
        <taxon>Vespoidea</taxon>
        <taxon>Vespidae</taxon>
        <taxon>Vespinae</taxon>
        <taxon>Vespula</taxon>
    </lineage>
</organism>
<feature type="region of interest" description="Disordered" evidence="1">
    <location>
        <begin position="56"/>
        <end position="75"/>
    </location>
</feature>
<keyword evidence="3" id="KW-1185">Reference proteome</keyword>
<dbReference type="Proteomes" id="UP000614350">
    <property type="component" value="Unassembled WGS sequence"/>
</dbReference>
<dbReference type="AlphaFoldDB" id="A0A834JVV8"/>
<protein>
    <submittedName>
        <fullName evidence="2">Uncharacterized protein</fullName>
    </submittedName>
</protein>
<evidence type="ECO:0000256" key="1">
    <source>
        <dbReference type="SAM" id="MobiDB-lite"/>
    </source>
</evidence>
<sequence>MDEWPAAGEDVTRSVLGGPEQIYSVQEGLYAPCAEEAPAAKATATSAPRSLAIQLTRGPPPQVLNAGQRESPKEHPADEMWMYDKGYNLFQICDLLIKINCQSRQEAPGRSPFVVSNFNHYSSKSLLARVELC</sequence>
<evidence type="ECO:0000313" key="3">
    <source>
        <dbReference type="Proteomes" id="UP000614350"/>
    </source>
</evidence>
<name>A0A834JVV8_VESVU</name>
<comment type="caution">
    <text evidence="2">The sequence shown here is derived from an EMBL/GenBank/DDBJ whole genome shotgun (WGS) entry which is preliminary data.</text>
</comment>
<dbReference type="EMBL" id="JACSEA010000008">
    <property type="protein sequence ID" value="KAF7394632.1"/>
    <property type="molecule type" value="Genomic_DNA"/>
</dbReference>
<gene>
    <name evidence="2" type="ORF">HZH66_007806</name>
</gene>
<reference evidence="2" key="1">
    <citation type="journal article" date="2020" name="G3 (Bethesda)">
        <title>High-Quality Assemblies for Three Invasive Social Wasps from the &lt;i&gt;Vespula&lt;/i&gt; Genus.</title>
        <authorList>
            <person name="Harrop T.W.R."/>
            <person name="Guhlin J."/>
            <person name="McLaughlin G.M."/>
            <person name="Permina E."/>
            <person name="Stockwell P."/>
            <person name="Gilligan J."/>
            <person name="Le Lec M.F."/>
            <person name="Gruber M.A.M."/>
            <person name="Quinn O."/>
            <person name="Lovegrove M."/>
            <person name="Duncan E.J."/>
            <person name="Remnant E.J."/>
            <person name="Van Eeckhoven J."/>
            <person name="Graham B."/>
            <person name="Knapp R.A."/>
            <person name="Langford K.W."/>
            <person name="Kronenberg Z."/>
            <person name="Press M.O."/>
            <person name="Eacker S.M."/>
            <person name="Wilson-Rankin E.E."/>
            <person name="Purcell J."/>
            <person name="Lester P.J."/>
            <person name="Dearden P.K."/>
        </authorList>
    </citation>
    <scope>NUCLEOTIDE SEQUENCE</scope>
    <source>
        <strain evidence="2">Marl-1</strain>
    </source>
</reference>
<proteinExistence type="predicted"/>
<accession>A0A834JVV8</accession>